<dbReference type="AlphaFoldDB" id="A0A914QGP0"/>
<keyword evidence="3" id="KW-1185">Reference proteome</keyword>
<evidence type="ECO:0000313" key="4">
    <source>
        <dbReference type="WBParaSite" id="PDA_v2.g26446.t1"/>
    </source>
</evidence>
<protein>
    <submittedName>
        <fullName evidence="4">Uncharacterized protein</fullName>
    </submittedName>
</protein>
<evidence type="ECO:0000256" key="2">
    <source>
        <dbReference type="SAM" id="MobiDB-lite"/>
    </source>
</evidence>
<feature type="region of interest" description="Disordered" evidence="2">
    <location>
        <begin position="154"/>
        <end position="177"/>
    </location>
</feature>
<name>A0A914QGP0_9BILA</name>
<proteinExistence type="predicted"/>
<dbReference type="Proteomes" id="UP000887578">
    <property type="component" value="Unplaced"/>
</dbReference>
<evidence type="ECO:0000313" key="3">
    <source>
        <dbReference type="Proteomes" id="UP000887578"/>
    </source>
</evidence>
<evidence type="ECO:0000256" key="1">
    <source>
        <dbReference type="SAM" id="Coils"/>
    </source>
</evidence>
<accession>A0A914QGP0</accession>
<organism evidence="3 4">
    <name type="scientific">Panagrolaimus davidi</name>
    <dbReference type="NCBI Taxonomy" id="227884"/>
    <lineage>
        <taxon>Eukaryota</taxon>
        <taxon>Metazoa</taxon>
        <taxon>Ecdysozoa</taxon>
        <taxon>Nematoda</taxon>
        <taxon>Chromadorea</taxon>
        <taxon>Rhabditida</taxon>
        <taxon>Tylenchina</taxon>
        <taxon>Panagrolaimomorpha</taxon>
        <taxon>Panagrolaimoidea</taxon>
        <taxon>Panagrolaimidae</taxon>
        <taxon>Panagrolaimus</taxon>
    </lineage>
</organism>
<keyword evidence="1" id="KW-0175">Coiled coil</keyword>
<feature type="coiled-coil region" evidence="1">
    <location>
        <begin position="60"/>
        <end position="136"/>
    </location>
</feature>
<reference evidence="4" key="1">
    <citation type="submission" date="2022-11" db="UniProtKB">
        <authorList>
            <consortium name="WormBaseParasite"/>
        </authorList>
    </citation>
    <scope>IDENTIFICATION</scope>
</reference>
<sequence length="221" mass="25369">MFPAINLSTIDNLNKTILGTSCVSFLEAEMQICSEQGCTCDQFESMVKEYTHLLKSFNPLKSAEQKLVDALQTIEKLQNADASKENEIQILRNENEKLTNEVREKERKTSNFVEEIDNLKKNLSDAEVTKEVLKQQNSNLIYLLALREAYTNTTSEERNSEEIVNGQISSDDSGNDEQKELNIEKCMKCQTEKSKPRYNFITGDNKSGKQCQKCYRKTKRQ</sequence>
<dbReference type="WBParaSite" id="PDA_v2.g26446.t1">
    <property type="protein sequence ID" value="PDA_v2.g26446.t1"/>
    <property type="gene ID" value="PDA_v2.g26446"/>
</dbReference>